<sequence length="100" mass="11386">MWGWREDDAVQRNRTHAKRSPAMCLSQRLSSVGLTFLCPQCNFTVIKNGSWFRGVSRYRCDGCGREIRITYPDKIAIFHKHAHLATRPPGALESRSVHSG</sequence>
<evidence type="ECO:0000313" key="1">
    <source>
        <dbReference type="EMBL" id="SIT53529.1"/>
    </source>
</evidence>
<protein>
    <recommendedName>
        <fullName evidence="3">Transposase zinc-ribbon domain-containing protein</fullName>
    </recommendedName>
</protein>
<gene>
    <name evidence="1" type="ORF">BQ8794_130013</name>
</gene>
<name>A0A1R3V0X2_9HYPH</name>
<accession>A0A1R3V0X2</accession>
<evidence type="ECO:0008006" key="3">
    <source>
        <dbReference type="Google" id="ProtNLM"/>
    </source>
</evidence>
<reference evidence="2" key="1">
    <citation type="submission" date="2017-01" db="EMBL/GenBank/DDBJ databases">
        <authorList>
            <person name="Brunel B."/>
        </authorList>
    </citation>
    <scope>NUCLEOTIDE SEQUENCE [LARGE SCALE GENOMIC DNA]</scope>
</reference>
<dbReference type="AlphaFoldDB" id="A0A1R3V0X2"/>
<proteinExistence type="predicted"/>
<evidence type="ECO:0000313" key="2">
    <source>
        <dbReference type="Proteomes" id="UP000188388"/>
    </source>
</evidence>
<organism evidence="1 2">
    <name type="scientific">Mesorhizobium prunaredense</name>
    <dbReference type="NCBI Taxonomy" id="1631249"/>
    <lineage>
        <taxon>Bacteria</taxon>
        <taxon>Pseudomonadati</taxon>
        <taxon>Pseudomonadota</taxon>
        <taxon>Alphaproteobacteria</taxon>
        <taxon>Hyphomicrobiales</taxon>
        <taxon>Phyllobacteriaceae</taxon>
        <taxon>Mesorhizobium</taxon>
    </lineage>
</organism>
<dbReference type="EMBL" id="FTPD01000005">
    <property type="protein sequence ID" value="SIT53529.1"/>
    <property type="molecule type" value="Genomic_DNA"/>
</dbReference>
<keyword evidence="2" id="KW-1185">Reference proteome</keyword>
<dbReference type="STRING" id="1631249.BQ8794_130013"/>
<dbReference type="Proteomes" id="UP000188388">
    <property type="component" value="Unassembled WGS sequence"/>
</dbReference>